<feature type="region of interest" description="Disordered" evidence="2">
    <location>
        <begin position="1"/>
        <end position="35"/>
    </location>
</feature>
<dbReference type="Proteomes" id="UP000694621">
    <property type="component" value="Unplaced"/>
</dbReference>
<dbReference type="AlphaFoldDB" id="A0A8B9KZ71"/>
<evidence type="ECO:0000313" key="3">
    <source>
        <dbReference type="Ensembl" id="ENSAMXP00005043067.1"/>
    </source>
</evidence>
<evidence type="ECO:0000256" key="2">
    <source>
        <dbReference type="SAM" id="MobiDB-lite"/>
    </source>
</evidence>
<protein>
    <submittedName>
        <fullName evidence="3">Uncharacterized protein</fullName>
    </submittedName>
</protein>
<name>A0A8B9KZ71_ASTMX</name>
<feature type="coiled-coil region" evidence="1">
    <location>
        <begin position="35"/>
        <end position="71"/>
    </location>
</feature>
<evidence type="ECO:0000313" key="4">
    <source>
        <dbReference type="Proteomes" id="UP000694621"/>
    </source>
</evidence>
<keyword evidence="1" id="KW-0175">Coiled coil</keyword>
<dbReference type="Ensembl" id="ENSAMXT00005046826.1">
    <property type="protein sequence ID" value="ENSAMXP00005043067.1"/>
    <property type="gene ID" value="ENSAMXG00005020066.1"/>
</dbReference>
<accession>A0A8B9KZ71</accession>
<sequence length="93" mass="10288">PSGAPLHPAQAGSAALRPHSPSMDTKGKGEQGPTLDELKTQLRELRATVELMKSQQEMKQLVSELDEEKRIRLSLQVTVKHFIITGIFILICI</sequence>
<reference evidence="3" key="1">
    <citation type="submission" date="2025-08" db="UniProtKB">
        <authorList>
            <consortium name="Ensembl"/>
        </authorList>
    </citation>
    <scope>IDENTIFICATION</scope>
</reference>
<organism evidence="3 4">
    <name type="scientific">Astyanax mexicanus</name>
    <name type="common">Blind cave fish</name>
    <name type="synonym">Astyanax fasciatus mexicanus</name>
    <dbReference type="NCBI Taxonomy" id="7994"/>
    <lineage>
        <taxon>Eukaryota</taxon>
        <taxon>Metazoa</taxon>
        <taxon>Chordata</taxon>
        <taxon>Craniata</taxon>
        <taxon>Vertebrata</taxon>
        <taxon>Euteleostomi</taxon>
        <taxon>Actinopterygii</taxon>
        <taxon>Neopterygii</taxon>
        <taxon>Teleostei</taxon>
        <taxon>Ostariophysi</taxon>
        <taxon>Characiformes</taxon>
        <taxon>Characoidei</taxon>
        <taxon>Acestrorhamphidae</taxon>
        <taxon>Acestrorhamphinae</taxon>
        <taxon>Astyanax</taxon>
    </lineage>
</organism>
<proteinExistence type="predicted"/>
<evidence type="ECO:0000256" key="1">
    <source>
        <dbReference type="SAM" id="Coils"/>
    </source>
</evidence>